<accession>A0ABS8KKF6</accession>
<comment type="caution">
    <text evidence="1">The sequence shown here is derived from an EMBL/GenBank/DDBJ whole genome shotgun (WGS) entry which is preliminary data.</text>
</comment>
<dbReference type="Pfam" id="PF10616">
    <property type="entry name" value="DUF2471"/>
    <property type="match status" value="1"/>
</dbReference>
<protein>
    <submittedName>
        <fullName evidence="1">DUF2471 domain-containing protein</fullName>
    </submittedName>
</protein>
<proteinExistence type="predicted"/>
<sequence>MRALQRAEQDLQQLVVRIAQRYVDRHKTTRRSHGHEVAWCWRELVEIEDQTFGDLGFQGRHAPEILASFYRLRDNRLLPADLHAPLDWDRDDVEMPAVVLVVRGLVRAEAMIDEA</sequence>
<dbReference type="Proteomes" id="UP001430614">
    <property type="component" value="Unassembled WGS sequence"/>
</dbReference>
<evidence type="ECO:0000313" key="1">
    <source>
        <dbReference type="EMBL" id="MCC8405259.1"/>
    </source>
</evidence>
<dbReference type="RefSeq" id="WP_230564035.1">
    <property type="nucleotide sequence ID" value="NZ_JAJITC010000018.1"/>
</dbReference>
<evidence type="ECO:0000313" key="2">
    <source>
        <dbReference type="Proteomes" id="UP001430614"/>
    </source>
</evidence>
<reference evidence="1 2" key="1">
    <citation type="submission" date="2021-11" db="EMBL/GenBank/DDBJ databases">
        <authorList>
            <person name="Oh E.-T."/>
            <person name="Kim S.-B."/>
        </authorList>
    </citation>
    <scope>NUCLEOTIDE SEQUENCE [LARGE SCALE GENOMIC DNA]</scope>
    <source>
        <strain evidence="1 2">MMS20-SJTN17</strain>
    </source>
</reference>
<dbReference type="InterPro" id="IPR018894">
    <property type="entry name" value="DUF2471"/>
</dbReference>
<name>A0ABS8KKF6_9BURK</name>
<organism evidence="1 2">
    <name type="scientific">Paraburkholderia translucens</name>
    <dbReference type="NCBI Taxonomy" id="2886945"/>
    <lineage>
        <taxon>Bacteria</taxon>
        <taxon>Pseudomonadati</taxon>
        <taxon>Pseudomonadota</taxon>
        <taxon>Betaproteobacteria</taxon>
        <taxon>Burkholderiales</taxon>
        <taxon>Burkholderiaceae</taxon>
        <taxon>Paraburkholderia</taxon>
    </lineage>
</organism>
<dbReference type="EMBL" id="JAJITC010000018">
    <property type="protein sequence ID" value="MCC8405259.1"/>
    <property type="molecule type" value="Genomic_DNA"/>
</dbReference>
<gene>
    <name evidence="1" type="ORF">LJ655_25895</name>
</gene>
<keyword evidence="2" id="KW-1185">Reference proteome</keyword>